<dbReference type="RefSeq" id="XP_011134797.1">
    <property type="nucleotide sequence ID" value="XM_011136495.1"/>
</dbReference>
<feature type="domain" description="Reverse transcriptase" evidence="1">
    <location>
        <begin position="1"/>
        <end position="75"/>
    </location>
</feature>
<keyword evidence="2" id="KW-0548">Nucleotidyltransferase</keyword>
<dbReference type="InterPro" id="IPR043128">
    <property type="entry name" value="Rev_trsase/Diguanyl_cyclase"/>
</dbReference>
<evidence type="ECO:0000259" key="1">
    <source>
        <dbReference type="PROSITE" id="PS50878"/>
    </source>
</evidence>
<dbReference type="GeneID" id="22916840"/>
<dbReference type="InterPro" id="IPR053134">
    <property type="entry name" value="RNA-dir_DNA_polymerase"/>
</dbReference>
<keyword evidence="2" id="KW-0695">RNA-directed DNA polymerase</keyword>
<evidence type="ECO:0000313" key="2">
    <source>
        <dbReference type="EMBL" id="EZG42643.1"/>
    </source>
</evidence>
<evidence type="ECO:0000313" key="3">
    <source>
        <dbReference type="Proteomes" id="UP000019763"/>
    </source>
</evidence>
<dbReference type="GO" id="GO:0003964">
    <property type="term" value="F:RNA-directed DNA polymerase activity"/>
    <property type="evidence" value="ECO:0007669"/>
    <property type="project" value="UniProtKB-KW"/>
</dbReference>
<dbReference type="Gene3D" id="3.30.70.270">
    <property type="match status" value="1"/>
</dbReference>
<dbReference type="Pfam" id="PF00078">
    <property type="entry name" value="RVT_1"/>
    <property type="match status" value="1"/>
</dbReference>
<keyword evidence="3" id="KW-1185">Reference proteome</keyword>
<dbReference type="OrthoDB" id="420169at2759"/>
<dbReference type="PANTHER" id="PTHR24559:SF444">
    <property type="entry name" value="REVERSE TRANSCRIPTASE DOMAIN-CONTAINING PROTEIN"/>
    <property type="match status" value="1"/>
</dbReference>
<dbReference type="PROSITE" id="PS50878">
    <property type="entry name" value="RT_POL"/>
    <property type="match status" value="1"/>
</dbReference>
<keyword evidence="2" id="KW-0808">Transferase</keyword>
<feature type="non-terminal residue" evidence="2">
    <location>
        <position position="75"/>
    </location>
</feature>
<accession>A0A023AW28</accession>
<dbReference type="SUPFAM" id="SSF56672">
    <property type="entry name" value="DNA/RNA polymerases"/>
    <property type="match status" value="1"/>
</dbReference>
<sequence length="75" mass="8725">MSFGLVIAPAIFQRMTTKLLEDHLGKGCLVYIDDIIIYGTSWPVLMDNFEWILQQLLRHQIHLNIRKSHFGLSDI</sequence>
<gene>
    <name evidence="2" type="ORF">GNI_240920</name>
</gene>
<dbReference type="VEuPathDB" id="CryptoDB:GNI_240920"/>
<reference evidence="2" key="1">
    <citation type="submission" date="2013-12" db="EMBL/GenBank/DDBJ databases">
        <authorList>
            <person name="Omoto C.K."/>
            <person name="Sibley D."/>
            <person name="Venepally P."/>
            <person name="Hadjithomas M."/>
            <person name="Karamycheva S."/>
            <person name="Brunk B."/>
            <person name="Roos D."/>
            <person name="Caler E."/>
            <person name="Lorenzi H."/>
        </authorList>
    </citation>
    <scope>NUCLEOTIDE SEQUENCE</scope>
</reference>
<organism evidence="2 3">
    <name type="scientific">Gregarina niphandrodes</name>
    <name type="common">Septate eugregarine</name>
    <dbReference type="NCBI Taxonomy" id="110365"/>
    <lineage>
        <taxon>Eukaryota</taxon>
        <taxon>Sar</taxon>
        <taxon>Alveolata</taxon>
        <taxon>Apicomplexa</taxon>
        <taxon>Conoidasida</taxon>
        <taxon>Gregarinasina</taxon>
        <taxon>Eugregarinorida</taxon>
        <taxon>Gregarinidae</taxon>
        <taxon>Gregarina</taxon>
    </lineage>
</organism>
<dbReference type="PANTHER" id="PTHR24559">
    <property type="entry name" value="TRANSPOSON TY3-I GAG-POL POLYPROTEIN"/>
    <property type="match status" value="1"/>
</dbReference>
<dbReference type="Proteomes" id="UP000019763">
    <property type="component" value="Unassembled WGS sequence"/>
</dbReference>
<dbReference type="InterPro" id="IPR000477">
    <property type="entry name" value="RT_dom"/>
</dbReference>
<proteinExistence type="predicted"/>
<dbReference type="EMBL" id="AFNH02001942">
    <property type="protein sequence ID" value="EZG42643.1"/>
    <property type="molecule type" value="Genomic_DNA"/>
</dbReference>
<name>A0A023AW28_GRENI</name>
<protein>
    <submittedName>
        <fullName evidence="2">RNA-directed DNA polymerase</fullName>
    </submittedName>
</protein>
<comment type="caution">
    <text evidence="2">The sequence shown here is derived from an EMBL/GenBank/DDBJ whole genome shotgun (WGS) entry which is preliminary data.</text>
</comment>
<dbReference type="AlphaFoldDB" id="A0A023AW28"/>
<dbReference type="InterPro" id="IPR043502">
    <property type="entry name" value="DNA/RNA_pol_sf"/>
</dbReference>